<dbReference type="PANTHER" id="PTHR13947:SF37">
    <property type="entry name" value="LD18367P"/>
    <property type="match status" value="1"/>
</dbReference>
<dbReference type="PANTHER" id="PTHR13947">
    <property type="entry name" value="GNAT FAMILY N-ACETYLTRANSFERASE"/>
    <property type="match status" value="1"/>
</dbReference>
<evidence type="ECO:0000313" key="4">
    <source>
        <dbReference type="Proteomes" id="UP000184387"/>
    </source>
</evidence>
<feature type="domain" description="N-acetyltransferase" evidence="2">
    <location>
        <begin position="6"/>
        <end position="179"/>
    </location>
</feature>
<dbReference type="OrthoDB" id="9794566at2"/>
<reference evidence="3 4" key="1">
    <citation type="submission" date="2016-11" db="EMBL/GenBank/DDBJ databases">
        <authorList>
            <person name="Jaros S."/>
            <person name="Januszkiewicz K."/>
            <person name="Wedrychowicz H."/>
        </authorList>
    </citation>
    <scope>NUCLEOTIDE SEQUENCE [LARGE SCALE GENOMIC DNA]</scope>
    <source>
        <strain evidence="3 4">DSM 14916</strain>
    </source>
</reference>
<dbReference type="InterPro" id="IPR000182">
    <property type="entry name" value="GNAT_dom"/>
</dbReference>
<dbReference type="GO" id="GO:0008080">
    <property type="term" value="F:N-acetyltransferase activity"/>
    <property type="evidence" value="ECO:0007669"/>
    <property type="project" value="InterPro"/>
</dbReference>
<dbReference type="STRING" id="198092.SAMN02745194_00775"/>
<keyword evidence="3" id="KW-0012">Acyltransferase</keyword>
<dbReference type="EMBL" id="FQZF01000004">
    <property type="protein sequence ID" value="SHI66612.1"/>
    <property type="molecule type" value="Genomic_DNA"/>
</dbReference>
<name>A0A1M6D008_9PROT</name>
<keyword evidence="4" id="KW-1185">Reference proteome</keyword>
<sequence length="180" mass="19841">MIPAGLLIRPCRPEDRPALVEQFLALNRYEEPLARNRRTDLAGAEESLDAALERVERTGGAALIAEWRGAVAGHLFLTFEEDAAYVRAVRAALRPYAYISELFVREEARRRGIGRALLAEAERLAAARGVPRLMIGVLAGNAEAAALYRRFGFRDYAVEMRKAVPSGDDPAPPVSLPTER</sequence>
<evidence type="ECO:0000313" key="3">
    <source>
        <dbReference type="EMBL" id="SHI66612.1"/>
    </source>
</evidence>
<protein>
    <submittedName>
        <fullName evidence="3">L-amino acid N-acyltransferase YncA</fullName>
    </submittedName>
</protein>
<organism evidence="3 4">
    <name type="scientific">Muricoccus roseus</name>
    <dbReference type="NCBI Taxonomy" id="198092"/>
    <lineage>
        <taxon>Bacteria</taxon>
        <taxon>Pseudomonadati</taxon>
        <taxon>Pseudomonadota</taxon>
        <taxon>Alphaproteobacteria</taxon>
        <taxon>Acetobacterales</taxon>
        <taxon>Roseomonadaceae</taxon>
        <taxon>Muricoccus</taxon>
    </lineage>
</organism>
<dbReference type="Pfam" id="PF00583">
    <property type="entry name" value="Acetyltransf_1"/>
    <property type="match status" value="1"/>
</dbReference>
<dbReference type="Gene3D" id="3.40.630.30">
    <property type="match status" value="1"/>
</dbReference>
<dbReference type="CDD" id="cd04301">
    <property type="entry name" value="NAT_SF"/>
    <property type="match status" value="1"/>
</dbReference>
<dbReference type="InterPro" id="IPR050769">
    <property type="entry name" value="NAT_camello-type"/>
</dbReference>
<dbReference type="PROSITE" id="PS51186">
    <property type="entry name" value="GNAT"/>
    <property type="match status" value="1"/>
</dbReference>
<evidence type="ECO:0000259" key="2">
    <source>
        <dbReference type="PROSITE" id="PS51186"/>
    </source>
</evidence>
<dbReference type="RefSeq" id="WP_073131667.1">
    <property type="nucleotide sequence ID" value="NZ_FQZF01000004.1"/>
</dbReference>
<gene>
    <name evidence="3" type="ORF">SAMN02745194_00775</name>
</gene>
<proteinExistence type="predicted"/>
<keyword evidence="1 3" id="KW-0808">Transferase</keyword>
<dbReference type="Proteomes" id="UP000184387">
    <property type="component" value="Unassembled WGS sequence"/>
</dbReference>
<dbReference type="AlphaFoldDB" id="A0A1M6D008"/>
<evidence type="ECO:0000256" key="1">
    <source>
        <dbReference type="ARBA" id="ARBA00022679"/>
    </source>
</evidence>
<accession>A0A1M6D008</accession>
<dbReference type="InterPro" id="IPR016181">
    <property type="entry name" value="Acyl_CoA_acyltransferase"/>
</dbReference>
<dbReference type="SUPFAM" id="SSF55729">
    <property type="entry name" value="Acyl-CoA N-acyltransferases (Nat)"/>
    <property type="match status" value="1"/>
</dbReference>